<name>A0A1M4ZPN5_9CLOT</name>
<proteinExistence type="predicted"/>
<dbReference type="OrthoDB" id="1955729at2"/>
<dbReference type="Proteomes" id="UP000184245">
    <property type="component" value="Unassembled WGS sequence"/>
</dbReference>
<dbReference type="STRING" id="1122155.SAMN02745158_02851"/>
<keyword evidence="2" id="KW-1185">Reference proteome</keyword>
<dbReference type="EMBL" id="FQVI01000016">
    <property type="protein sequence ID" value="SHF20009.1"/>
    <property type="molecule type" value="Genomic_DNA"/>
</dbReference>
<dbReference type="AlphaFoldDB" id="A0A1M4ZPN5"/>
<dbReference type="RefSeq" id="WP_072852905.1">
    <property type="nucleotide sequence ID" value="NZ_FQVI01000016.1"/>
</dbReference>
<reference evidence="1 2" key="1">
    <citation type="submission" date="2016-11" db="EMBL/GenBank/DDBJ databases">
        <authorList>
            <person name="Jaros S."/>
            <person name="Januszkiewicz K."/>
            <person name="Wedrychowicz H."/>
        </authorList>
    </citation>
    <scope>NUCLEOTIDE SEQUENCE [LARGE SCALE GENOMIC DNA]</scope>
    <source>
        <strain evidence="1 2">DSM 17459</strain>
    </source>
</reference>
<organism evidence="1 2">
    <name type="scientific">Lactonifactor longoviformis DSM 17459</name>
    <dbReference type="NCBI Taxonomy" id="1122155"/>
    <lineage>
        <taxon>Bacteria</taxon>
        <taxon>Bacillati</taxon>
        <taxon>Bacillota</taxon>
        <taxon>Clostridia</taxon>
        <taxon>Eubacteriales</taxon>
        <taxon>Clostridiaceae</taxon>
        <taxon>Lactonifactor</taxon>
    </lineage>
</organism>
<gene>
    <name evidence="1" type="ORF">SAMN02745158_02851</name>
</gene>
<accession>A0A1M4ZPN5</accession>
<sequence>MEKKERTQELLEVIAGRVGCGFLSDLHQSWELPCIQHVIRGLDAREYDLREWKDAVQYITGEQREFETAEQAAEFLGEYSLYRG</sequence>
<protein>
    <submittedName>
        <fullName evidence="1">Uncharacterized protein</fullName>
    </submittedName>
</protein>
<evidence type="ECO:0000313" key="2">
    <source>
        <dbReference type="Proteomes" id="UP000184245"/>
    </source>
</evidence>
<evidence type="ECO:0000313" key="1">
    <source>
        <dbReference type="EMBL" id="SHF20009.1"/>
    </source>
</evidence>